<gene>
    <name evidence="8" type="ORF">ENH89_02630</name>
</gene>
<dbReference type="PANTHER" id="PTHR30213:SF0">
    <property type="entry name" value="UPF0761 MEMBRANE PROTEIN YIHY"/>
    <property type="match status" value="1"/>
</dbReference>
<dbReference type="AlphaFoldDB" id="A0A9C9NDH0"/>
<feature type="compositionally biased region" description="Basic and acidic residues" evidence="6">
    <location>
        <begin position="356"/>
        <end position="369"/>
    </location>
</feature>
<dbReference type="Proteomes" id="UP000885680">
    <property type="component" value="Unassembled WGS sequence"/>
</dbReference>
<name>A0A9C9NDH0_9HYPH</name>
<feature type="transmembrane region" description="Helical" evidence="7">
    <location>
        <begin position="295"/>
        <end position="317"/>
    </location>
</feature>
<evidence type="ECO:0000256" key="2">
    <source>
        <dbReference type="ARBA" id="ARBA00022475"/>
    </source>
</evidence>
<dbReference type="Pfam" id="PF03631">
    <property type="entry name" value="Virul_fac_BrkB"/>
    <property type="match status" value="1"/>
</dbReference>
<feature type="transmembrane region" description="Helical" evidence="7">
    <location>
        <begin position="187"/>
        <end position="217"/>
    </location>
</feature>
<evidence type="ECO:0000256" key="6">
    <source>
        <dbReference type="SAM" id="MobiDB-lite"/>
    </source>
</evidence>
<comment type="caution">
    <text evidence="8">The sequence shown here is derived from an EMBL/GenBank/DDBJ whole genome shotgun (WGS) entry which is preliminary data.</text>
</comment>
<evidence type="ECO:0000256" key="1">
    <source>
        <dbReference type="ARBA" id="ARBA00004651"/>
    </source>
</evidence>
<reference evidence="8" key="1">
    <citation type="journal article" date="2020" name="mSystems">
        <title>Genome- and Community-Level Interaction Insights into Carbon Utilization and Element Cycling Functions of Hydrothermarchaeota in Hydrothermal Sediment.</title>
        <authorList>
            <person name="Zhou Z."/>
            <person name="Liu Y."/>
            <person name="Xu W."/>
            <person name="Pan J."/>
            <person name="Luo Z.H."/>
            <person name="Li M."/>
        </authorList>
    </citation>
    <scope>NUCLEOTIDE SEQUENCE</scope>
    <source>
        <strain evidence="8">HyVt-347</strain>
    </source>
</reference>
<feature type="transmembrane region" description="Helical" evidence="7">
    <location>
        <begin position="229"/>
        <end position="247"/>
    </location>
</feature>
<dbReference type="GO" id="GO:0005886">
    <property type="term" value="C:plasma membrane"/>
    <property type="evidence" value="ECO:0007669"/>
    <property type="project" value="UniProtKB-SubCell"/>
</dbReference>
<evidence type="ECO:0000256" key="3">
    <source>
        <dbReference type="ARBA" id="ARBA00022692"/>
    </source>
</evidence>
<comment type="subcellular location">
    <subcellularLocation>
        <location evidence="1">Cell membrane</location>
        <topology evidence="1">Multi-pass membrane protein</topology>
    </subcellularLocation>
</comment>
<dbReference type="NCBIfam" id="TIGR00765">
    <property type="entry name" value="yihY_not_rbn"/>
    <property type="match status" value="1"/>
</dbReference>
<keyword evidence="4 7" id="KW-1133">Transmembrane helix</keyword>
<dbReference type="PANTHER" id="PTHR30213">
    <property type="entry name" value="INNER MEMBRANE PROTEIN YHJD"/>
    <property type="match status" value="1"/>
</dbReference>
<feature type="transmembrane region" description="Helical" evidence="7">
    <location>
        <begin position="75"/>
        <end position="103"/>
    </location>
</feature>
<accession>A0A9C9NDH0</accession>
<proteinExistence type="predicted"/>
<evidence type="ECO:0000256" key="4">
    <source>
        <dbReference type="ARBA" id="ARBA00022989"/>
    </source>
</evidence>
<keyword evidence="2" id="KW-1003">Cell membrane</keyword>
<evidence type="ECO:0000313" key="8">
    <source>
        <dbReference type="EMBL" id="HET99274.1"/>
    </source>
</evidence>
<protein>
    <submittedName>
        <fullName evidence="8">YihY/virulence factor BrkB family protein</fullName>
    </submittedName>
</protein>
<feature type="transmembrane region" description="Helical" evidence="7">
    <location>
        <begin position="259"/>
        <end position="283"/>
    </location>
</feature>
<evidence type="ECO:0000313" key="9">
    <source>
        <dbReference type="Proteomes" id="UP000885680"/>
    </source>
</evidence>
<sequence>MTDRFNPLRREGAGSNRRMDRRMDGKFMAHASDEMRRRASEPGRGREAAGPFSIPWKGWKDILLRIYHSFWEDRVMLIAAGATFYLLLALFPAFAVFVSLYGYVNDPATISEHIAFAGRFLPQAGTELLQAQLDNLVNQKPSSLSIGFIFGSLFALWSANNGIKTLFEAMNVAYGESERRSFIKLNLIALCFTLGAIFIGIVLITMVGVVPVVMALFGLRGFTETLIAAMRWPVVFLLIVVAIALIYRYGPSRNRARWSWVLFGAVLAAVVWVAASIGFSWYLQNFANYNAMYGSLGAVIGFMMWVWISSLIFIIGAEINAEMEHQTAQDTTKPPAKPIGTRGARVADTVGQSSRRNPDPTAEKRGFFG</sequence>
<keyword evidence="3 7" id="KW-0812">Transmembrane</keyword>
<evidence type="ECO:0000256" key="7">
    <source>
        <dbReference type="SAM" id="Phobius"/>
    </source>
</evidence>
<organism evidence="8 9">
    <name type="scientific">Aurantimonas coralicida</name>
    <dbReference type="NCBI Taxonomy" id="182270"/>
    <lineage>
        <taxon>Bacteria</taxon>
        <taxon>Pseudomonadati</taxon>
        <taxon>Pseudomonadota</taxon>
        <taxon>Alphaproteobacteria</taxon>
        <taxon>Hyphomicrobiales</taxon>
        <taxon>Aurantimonadaceae</taxon>
        <taxon>Aurantimonas</taxon>
    </lineage>
</organism>
<dbReference type="InterPro" id="IPR017039">
    <property type="entry name" value="Virul_fac_BrkB"/>
</dbReference>
<keyword evidence="5 7" id="KW-0472">Membrane</keyword>
<feature type="transmembrane region" description="Helical" evidence="7">
    <location>
        <begin position="144"/>
        <end position="167"/>
    </location>
</feature>
<dbReference type="EMBL" id="DRGN01000032">
    <property type="protein sequence ID" value="HET99274.1"/>
    <property type="molecule type" value="Genomic_DNA"/>
</dbReference>
<feature type="region of interest" description="Disordered" evidence="6">
    <location>
        <begin position="326"/>
        <end position="369"/>
    </location>
</feature>
<evidence type="ECO:0000256" key="5">
    <source>
        <dbReference type="ARBA" id="ARBA00023136"/>
    </source>
</evidence>